<evidence type="ECO:0000256" key="3">
    <source>
        <dbReference type="ARBA" id="ARBA00022840"/>
    </source>
</evidence>
<keyword evidence="4" id="KW-0963">Cytoplasm</keyword>
<organism evidence="7 9">
    <name type="scientific">Rotaria sordida</name>
    <dbReference type="NCBI Taxonomy" id="392033"/>
    <lineage>
        <taxon>Eukaryota</taxon>
        <taxon>Metazoa</taxon>
        <taxon>Spiralia</taxon>
        <taxon>Gnathifera</taxon>
        <taxon>Rotifera</taxon>
        <taxon>Eurotatoria</taxon>
        <taxon>Bdelloidea</taxon>
        <taxon>Philodinida</taxon>
        <taxon>Philodinidae</taxon>
        <taxon>Rotaria</taxon>
    </lineage>
</organism>
<dbReference type="SUPFAM" id="SSF52540">
    <property type="entry name" value="P-loop containing nucleoside triphosphate hydrolases"/>
    <property type="match status" value="1"/>
</dbReference>
<dbReference type="PANTHER" id="PTHR23078">
    <property type="entry name" value="VESICULAR-FUSION PROTEIN NSF"/>
    <property type="match status" value="1"/>
</dbReference>
<evidence type="ECO:0000256" key="4">
    <source>
        <dbReference type="RuleBase" id="RU367045"/>
    </source>
</evidence>
<comment type="caution">
    <text evidence="7">The sequence shown here is derived from an EMBL/GenBank/DDBJ whole genome shotgun (WGS) entry which is preliminary data.</text>
</comment>
<dbReference type="AlphaFoldDB" id="A0A815IK12"/>
<dbReference type="InterPro" id="IPR041569">
    <property type="entry name" value="AAA_lid_3"/>
</dbReference>
<comment type="function">
    <text evidence="4">Required for vesicle-mediated transport. Catalyzes the fusion of transport vesicles within the Golgi cisternae. Is also required for transport from the endoplasmic reticulum to the Golgi stack. Seems to function as a fusion protein required for the delivery of cargo proteins to all compartments of the Golgi stack independent of vesicle origin.</text>
</comment>
<evidence type="ECO:0000313" key="9">
    <source>
        <dbReference type="Proteomes" id="UP000663864"/>
    </source>
</evidence>
<dbReference type="PANTHER" id="PTHR23078:SF3">
    <property type="entry name" value="VESICLE-FUSING ATPASE"/>
    <property type="match status" value="1"/>
</dbReference>
<sequence>MMDGYNALNNILVFGTLINKYHTKSSMCFFNLGTTNRLDMIDPALRRGGRFEVQIEIGLPNVQERLEILNYHLEEPRKNGFLASNISTANLQQLASVTNNYSGADIAELVRLATFHAIDLIFEDTITNLDKLNLEHANIRIGWNDLITAFYQCEQIRRKRENEIKTNKNNVNDDKTDHN</sequence>
<dbReference type="GO" id="GO:0043001">
    <property type="term" value="P:Golgi to plasma membrane protein transport"/>
    <property type="evidence" value="ECO:0007669"/>
    <property type="project" value="TreeGrafter"/>
</dbReference>
<keyword evidence="4" id="KW-0931">ER-Golgi transport</keyword>
<evidence type="ECO:0000259" key="6">
    <source>
        <dbReference type="Pfam" id="PF17862"/>
    </source>
</evidence>
<dbReference type="EMBL" id="CAJNOT010003194">
    <property type="protein sequence ID" value="CAF1369849.1"/>
    <property type="molecule type" value="Genomic_DNA"/>
</dbReference>
<dbReference type="Proteomes" id="UP000663864">
    <property type="component" value="Unassembled WGS sequence"/>
</dbReference>
<keyword evidence="4" id="KW-0378">Hydrolase</keyword>
<dbReference type="GO" id="GO:0005795">
    <property type="term" value="C:Golgi stack"/>
    <property type="evidence" value="ECO:0007669"/>
    <property type="project" value="TreeGrafter"/>
</dbReference>
<dbReference type="GO" id="GO:0006891">
    <property type="term" value="P:intra-Golgi vesicle-mediated transport"/>
    <property type="evidence" value="ECO:0007669"/>
    <property type="project" value="TreeGrafter"/>
</dbReference>
<comment type="similarity">
    <text evidence="1 4">Belongs to the AAA ATPase family.</text>
</comment>
<keyword evidence="2 4" id="KW-0547">Nucleotide-binding</keyword>
<comment type="cofactor">
    <cofactor evidence="4">
        <name>Mg(2+)</name>
        <dbReference type="ChEBI" id="CHEBI:18420"/>
    </cofactor>
    <text evidence="4">Binds 1 Mg(2+) ion per subunit.</text>
</comment>
<evidence type="ECO:0000259" key="5">
    <source>
        <dbReference type="Pfam" id="PF00004"/>
    </source>
</evidence>
<dbReference type="Pfam" id="PF00004">
    <property type="entry name" value="AAA"/>
    <property type="match status" value="1"/>
</dbReference>
<dbReference type="InterPro" id="IPR039812">
    <property type="entry name" value="Vesicle-fus_ATPase"/>
</dbReference>
<accession>A0A815IK12</accession>
<dbReference type="Gene3D" id="3.40.50.300">
    <property type="entry name" value="P-loop containing nucleotide triphosphate hydrolases"/>
    <property type="match status" value="1"/>
</dbReference>
<comment type="catalytic activity">
    <reaction evidence="4">
        <text>ATP + H2O = ADP + phosphate + H(+)</text>
        <dbReference type="Rhea" id="RHEA:13065"/>
        <dbReference type="ChEBI" id="CHEBI:15377"/>
        <dbReference type="ChEBI" id="CHEBI:15378"/>
        <dbReference type="ChEBI" id="CHEBI:30616"/>
        <dbReference type="ChEBI" id="CHEBI:43474"/>
        <dbReference type="ChEBI" id="CHEBI:456216"/>
        <dbReference type="EC" id="3.6.4.6"/>
    </reaction>
</comment>
<dbReference type="GO" id="GO:0016887">
    <property type="term" value="F:ATP hydrolysis activity"/>
    <property type="evidence" value="ECO:0007669"/>
    <property type="project" value="InterPro"/>
</dbReference>
<keyword evidence="3 4" id="KW-0067">ATP-binding</keyword>
<evidence type="ECO:0000256" key="2">
    <source>
        <dbReference type="ARBA" id="ARBA00022741"/>
    </source>
</evidence>
<protein>
    <recommendedName>
        <fullName evidence="4">Vesicle-fusing ATPase</fullName>
        <ecNumber evidence="4">3.6.4.6</ecNumber>
    </recommendedName>
</protein>
<feature type="domain" description="ATPase AAA-type core" evidence="5">
    <location>
        <begin position="17"/>
        <end position="59"/>
    </location>
</feature>
<evidence type="ECO:0000313" key="8">
    <source>
        <dbReference type="EMBL" id="CAF3859995.1"/>
    </source>
</evidence>
<dbReference type="EMBL" id="CAJOBD010002156">
    <property type="protein sequence ID" value="CAF3859995.1"/>
    <property type="molecule type" value="Genomic_DNA"/>
</dbReference>
<dbReference type="InterPro" id="IPR027417">
    <property type="entry name" value="P-loop_NTPase"/>
</dbReference>
<dbReference type="Proteomes" id="UP000663836">
    <property type="component" value="Unassembled WGS sequence"/>
</dbReference>
<comment type="subcellular location">
    <subcellularLocation>
        <location evidence="4">Cytoplasm</location>
    </subcellularLocation>
</comment>
<evidence type="ECO:0000256" key="1">
    <source>
        <dbReference type="ARBA" id="ARBA00006914"/>
    </source>
</evidence>
<proteinExistence type="inferred from homology"/>
<feature type="domain" description="AAA ATPase AAA+ lid" evidence="6">
    <location>
        <begin position="90"/>
        <end position="119"/>
    </location>
</feature>
<dbReference type="Gene3D" id="1.10.8.60">
    <property type="match status" value="1"/>
</dbReference>
<dbReference type="GO" id="GO:0035494">
    <property type="term" value="P:SNARE complex disassembly"/>
    <property type="evidence" value="ECO:0007669"/>
    <property type="project" value="InterPro"/>
</dbReference>
<reference evidence="7" key="1">
    <citation type="submission" date="2021-02" db="EMBL/GenBank/DDBJ databases">
        <authorList>
            <person name="Nowell W R."/>
        </authorList>
    </citation>
    <scope>NUCLEOTIDE SEQUENCE</scope>
</reference>
<dbReference type="GO" id="GO:0005524">
    <property type="term" value="F:ATP binding"/>
    <property type="evidence" value="ECO:0007669"/>
    <property type="project" value="UniProtKB-UniRule"/>
</dbReference>
<keyword evidence="4" id="KW-0653">Protein transport</keyword>
<name>A0A815IK12_9BILA</name>
<keyword evidence="4" id="KW-0813">Transport</keyword>
<keyword evidence="4" id="KW-0479">Metal-binding</keyword>
<dbReference type="Pfam" id="PF17862">
    <property type="entry name" value="AAA_lid_3"/>
    <property type="match status" value="1"/>
</dbReference>
<dbReference type="EC" id="3.6.4.6" evidence="4"/>
<gene>
    <name evidence="8" type="ORF">JBS370_LOCUS18723</name>
    <name evidence="7" type="ORF">ZHD862_LOCUS31534</name>
</gene>
<dbReference type="InterPro" id="IPR003959">
    <property type="entry name" value="ATPase_AAA_core"/>
</dbReference>
<evidence type="ECO:0000313" key="7">
    <source>
        <dbReference type="EMBL" id="CAF1369849.1"/>
    </source>
</evidence>
<keyword evidence="4" id="KW-0460">Magnesium</keyword>
<dbReference type="GO" id="GO:0046872">
    <property type="term" value="F:metal ion binding"/>
    <property type="evidence" value="ECO:0007669"/>
    <property type="project" value="UniProtKB-UniRule"/>
</dbReference>